<dbReference type="SFLD" id="SFLDG01129">
    <property type="entry name" value="C1.5:_HAD__Beta-PGM__Phosphata"/>
    <property type="match status" value="1"/>
</dbReference>
<dbReference type="InterPro" id="IPR023198">
    <property type="entry name" value="PGP-like_dom2"/>
</dbReference>
<evidence type="ECO:0000256" key="2">
    <source>
        <dbReference type="ARBA" id="ARBA00022553"/>
    </source>
</evidence>
<evidence type="ECO:0000313" key="14">
    <source>
        <dbReference type="EMBL" id="VEU59411.1"/>
    </source>
</evidence>
<evidence type="ECO:0000256" key="4">
    <source>
        <dbReference type="ARBA" id="ARBA00022842"/>
    </source>
</evidence>
<dbReference type="KEGG" id="mnu:NCTC10166_00382"/>
<dbReference type="NCBIfam" id="TIGR02009">
    <property type="entry name" value="PGMB-YQAB-SF"/>
    <property type="match status" value="1"/>
</dbReference>
<dbReference type="SFLD" id="SFLDG01135">
    <property type="entry name" value="C1.5.6:_HAD__Beta-PGM__Phospha"/>
    <property type="match status" value="1"/>
</dbReference>
<accession>A0A449A570</accession>
<dbReference type="EC" id="5.4.2.6" evidence="8"/>
<evidence type="ECO:0000256" key="12">
    <source>
        <dbReference type="PIRSR" id="PIRSR610972-3"/>
    </source>
</evidence>
<feature type="binding site" evidence="11">
    <location>
        <begin position="114"/>
        <end position="118"/>
    </location>
    <ligand>
        <name>substrate</name>
    </ligand>
</feature>
<dbReference type="NCBIfam" id="TIGR01509">
    <property type="entry name" value="HAD-SF-IA-v3"/>
    <property type="match status" value="1"/>
</dbReference>
<dbReference type="PANTHER" id="PTHR46193:SF18">
    <property type="entry name" value="HEXITOL PHOSPHATASE B"/>
    <property type="match status" value="1"/>
</dbReference>
<dbReference type="NCBIfam" id="TIGR01549">
    <property type="entry name" value="HAD-SF-IA-v1"/>
    <property type="match status" value="1"/>
</dbReference>
<keyword evidence="5 14" id="KW-0413">Isomerase</keyword>
<evidence type="ECO:0000256" key="6">
    <source>
        <dbReference type="ARBA" id="ARBA00023277"/>
    </source>
</evidence>
<proteinExistence type="inferred from homology"/>
<dbReference type="NCBIfam" id="TIGR01990">
    <property type="entry name" value="bPGM"/>
    <property type="match status" value="1"/>
</dbReference>
<evidence type="ECO:0000256" key="5">
    <source>
        <dbReference type="ARBA" id="ARBA00023235"/>
    </source>
</evidence>
<protein>
    <recommendedName>
        <fullName evidence="9">Beta-phosphoglucomutase</fullName>
        <ecNumber evidence="8">5.4.2.6</ecNumber>
    </recommendedName>
</protein>
<evidence type="ECO:0000256" key="13">
    <source>
        <dbReference type="PIRSR" id="PIRSR610972-4"/>
    </source>
</evidence>
<dbReference type="EMBL" id="LR214951">
    <property type="protein sequence ID" value="VEU59411.1"/>
    <property type="molecule type" value="Genomic_DNA"/>
</dbReference>
<keyword evidence="3 12" id="KW-0479">Metal-binding</keyword>
<evidence type="ECO:0000256" key="9">
    <source>
        <dbReference type="ARBA" id="ARBA00044991"/>
    </source>
</evidence>
<dbReference type="SUPFAM" id="SSF56784">
    <property type="entry name" value="HAD-like"/>
    <property type="match status" value="1"/>
</dbReference>
<keyword evidence="2" id="KW-0597">Phosphoprotein</keyword>
<comment type="catalytic activity">
    <reaction evidence="7">
        <text>beta-D-glucose 1-phosphate = beta-D-glucose 6-phosphate</text>
        <dbReference type="Rhea" id="RHEA:20113"/>
        <dbReference type="ChEBI" id="CHEBI:57684"/>
        <dbReference type="ChEBI" id="CHEBI:58247"/>
        <dbReference type="EC" id="5.4.2.6"/>
    </reaction>
</comment>
<dbReference type="GO" id="GO:0005975">
    <property type="term" value="P:carbohydrate metabolic process"/>
    <property type="evidence" value="ECO:0007669"/>
    <property type="project" value="InterPro"/>
</dbReference>
<feature type="active site" description="Proton donor/acceptor" evidence="10">
    <location>
        <position position="10"/>
    </location>
</feature>
<reference evidence="14 15" key="1">
    <citation type="submission" date="2019-01" db="EMBL/GenBank/DDBJ databases">
        <authorList>
            <consortium name="Pathogen Informatics"/>
        </authorList>
    </citation>
    <scope>NUCLEOTIDE SEQUENCE [LARGE SCALE GENOMIC DNA]</scope>
    <source>
        <strain evidence="14 15">NCTC10166</strain>
    </source>
</reference>
<feature type="active site" description="Nucleophile" evidence="10">
    <location>
        <position position="8"/>
    </location>
</feature>
<feature type="site" description="Important for catalytic activity and assists the phosphoryl transfer reaction to Asp8 by balancing charge and orienting the reacting groups" evidence="13">
    <location>
        <position position="145"/>
    </location>
</feature>
<dbReference type="AlphaFoldDB" id="A0A449A570"/>
<dbReference type="SFLD" id="SFLDS00003">
    <property type="entry name" value="Haloacid_Dehalogenase"/>
    <property type="match status" value="1"/>
</dbReference>
<dbReference type="InterPro" id="IPR010972">
    <property type="entry name" value="Beta-PGM"/>
</dbReference>
<feature type="binding site" evidence="11">
    <location>
        <begin position="43"/>
        <end position="48"/>
    </location>
    <ligand>
        <name>substrate</name>
    </ligand>
</feature>
<feature type="binding site" evidence="11">
    <location>
        <position position="24"/>
    </location>
    <ligand>
        <name>substrate</name>
    </ligand>
</feature>
<comment type="cofactor">
    <cofactor evidence="12">
        <name>Mg(2+)</name>
        <dbReference type="ChEBI" id="CHEBI:18420"/>
    </cofactor>
    <text evidence="12">Binds 2 magnesium ions per subunit.</text>
</comment>
<dbReference type="GO" id="GO:0008801">
    <property type="term" value="F:beta-phosphoglucomutase activity"/>
    <property type="evidence" value="ECO:0007669"/>
    <property type="project" value="UniProtKB-EC"/>
</dbReference>
<dbReference type="RefSeq" id="WP_129719802.1">
    <property type="nucleotide sequence ID" value="NZ_LR214951.1"/>
</dbReference>
<dbReference type="InterPro" id="IPR051600">
    <property type="entry name" value="Beta-PGM-like"/>
</dbReference>
<evidence type="ECO:0000256" key="3">
    <source>
        <dbReference type="ARBA" id="ARBA00022723"/>
    </source>
</evidence>
<evidence type="ECO:0000256" key="10">
    <source>
        <dbReference type="PIRSR" id="PIRSR610972-1"/>
    </source>
</evidence>
<feature type="binding site" evidence="12">
    <location>
        <position position="10"/>
    </location>
    <ligand>
        <name>Mg(2+)</name>
        <dbReference type="ChEBI" id="CHEBI:18420"/>
    </ligand>
</feature>
<dbReference type="Proteomes" id="UP000289440">
    <property type="component" value="Chromosome"/>
</dbReference>
<dbReference type="InterPro" id="IPR006439">
    <property type="entry name" value="HAD-SF_hydro_IA"/>
</dbReference>
<keyword evidence="6" id="KW-0119">Carbohydrate metabolism</keyword>
<dbReference type="PRINTS" id="PR00413">
    <property type="entry name" value="HADHALOGNASE"/>
</dbReference>
<dbReference type="GO" id="GO:0000287">
    <property type="term" value="F:magnesium ion binding"/>
    <property type="evidence" value="ECO:0007669"/>
    <property type="project" value="InterPro"/>
</dbReference>
<evidence type="ECO:0000256" key="1">
    <source>
        <dbReference type="ARBA" id="ARBA00006171"/>
    </source>
</evidence>
<dbReference type="Gene3D" id="1.10.150.240">
    <property type="entry name" value="Putative phosphatase, domain 2"/>
    <property type="match status" value="1"/>
</dbReference>
<dbReference type="InterPro" id="IPR023214">
    <property type="entry name" value="HAD_sf"/>
</dbReference>
<dbReference type="InterPro" id="IPR036412">
    <property type="entry name" value="HAD-like_sf"/>
</dbReference>
<evidence type="ECO:0000256" key="11">
    <source>
        <dbReference type="PIRSR" id="PIRSR610972-2"/>
    </source>
</evidence>
<comment type="similarity">
    <text evidence="1">Belongs to the HAD-like hydrolase superfamily. CbbY/CbbZ/Gph/YieH family.</text>
</comment>
<feature type="binding site" evidence="11">
    <location>
        <begin position="8"/>
        <end position="10"/>
    </location>
    <ligand>
        <name>substrate</name>
    </ligand>
</feature>
<evidence type="ECO:0000256" key="8">
    <source>
        <dbReference type="ARBA" id="ARBA00044968"/>
    </source>
</evidence>
<dbReference type="CDD" id="cd02598">
    <property type="entry name" value="HAD_BPGM"/>
    <property type="match status" value="1"/>
</dbReference>
<dbReference type="InterPro" id="IPR041492">
    <property type="entry name" value="HAD_2"/>
</dbReference>
<feature type="binding site" evidence="12">
    <location>
        <position position="169"/>
    </location>
    <ligand>
        <name>Mg(2+)</name>
        <dbReference type="ChEBI" id="CHEBI:18420"/>
    </ligand>
</feature>
<evidence type="ECO:0000313" key="15">
    <source>
        <dbReference type="Proteomes" id="UP000289440"/>
    </source>
</evidence>
<sequence>MFKGIIFDLDGVITETAIFHYLAWKHEVAKLNIIFTKEENDKLKGLSRIDTLKAILKFHNKKMLENDILKLADSKNKYYKELLDKQLNTSHILKGIKKFINAAKKQNIKLAIASSSQNAKFILEKLQLLNYFDFIVDPKTIKKGKPNKEIFIKACQGLQLKTNEVIGIEDSYSGIEALNKAKIFSVAIVGEQQLNWSNANVILKSTNELNLKKLFLAFKK</sequence>
<feature type="binding site" evidence="12">
    <location>
        <position position="8"/>
    </location>
    <ligand>
        <name>Mg(2+)</name>
        <dbReference type="ChEBI" id="CHEBI:18420"/>
    </ligand>
</feature>
<gene>
    <name evidence="14" type="primary">beta-pgm</name>
    <name evidence="14" type="ORF">NCTC10166_00382</name>
</gene>
<dbReference type="InterPro" id="IPR010976">
    <property type="entry name" value="B-phosphoglucomutase_hydrolase"/>
</dbReference>
<dbReference type="Pfam" id="PF13419">
    <property type="entry name" value="HAD_2"/>
    <property type="match status" value="1"/>
</dbReference>
<name>A0A449A570_9BACT</name>
<dbReference type="OrthoDB" id="9797743at2"/>
<dbReference type="PANTHER" id="PTHR46193">
    <property type="entry name" value="6-PHOSPHOGLUCONATE PHOSPHATASE"/>
    <property type="match status" value="1"/>
</dbReference>
<dbReference type="Gene3D" id="3.40.50.1000">
    <property type="entry name" value="HAD superfamily/HAD-like"/>
    <property type="match status" value="1"/>
</dbReference>
<feature type="site" description="Important for catalytic activity and assists the phosphoryl transfer reaction to Asp8 by balancing charge and orienting the reacting groups" evidence="13">
    <location>
        <position position="114"/>
    </location>
</feature>
<keyword evidence="4 12" id="KW-0460">Magnesium</keyword>
<feature type="binding site" evidence="12">
    <location>
        <position position="170"/>
    </location>
    <ligand>
        <name>Mg(2+)</name>
        <dbReference type="ChEBI" id="CHEBI:18420"/>
    </ligand>
</feature>
<keyword evidence="15" id="KW-1185">Reference proteome</keyword>
<feature type="binding site" evidence="11">
    <location>
        <position position="145"/>
    </location>
    <ligand>
        <name>substrate</name>
    </ligand>
</feature>
<evidence type="ECO:0000256" key="7">
    <source>
        <dbReference type="ARBA" id="ARBA00044926"/>
    </source>
</evidence>
<feature type="binding site" evidence="11">
    <location>
        <position position="75"/>
    </location>
    <ligand>
        <name>substrate</name>
    </ligand>
</feature>
<organism evidence="14 15">
    <name type="scientific">Mesomycoplasma neurolyticum</name>
    <dbReference type="NCBI Taxonomy" id="2120"/>
    <lineage>
        <taxon>Bacteria</taxon>
        <taxon>Bacillati</taxon>
        <taxon>Mycoplasmatota</taxon>
        <taxon>Mycoplasmoidales</taxon>
        <taxon>Metamycoplasmataceae</taxon>
        <taxon>Mesomycoplasma</taxon>
    </lineage>
</organism>